<name>A0ABX9E1E2_9PSEU</name>
<dbReference type="SUPFAM" id="SSF52266">
    <property type="entry name" value="SGNH hydrolase"/>
    <property type="match status" value="1"/>
</dbReference>
<keyword evidence="4" id="KW-1185">Reference proteome</keyword>
<dbReference type="PANTHER" id="PTHR43784">
    <property type="entry name" value="GDSL-LIKE LIPASE/ACYLHYDROLASE, PUTATIVE (AFU_ORTHOLOGUE AFUA_2G00820)-RELATED"/>
    <property type="match status" value="1"/>
</dbReference>
<evidence type="ECO:0000313" key="4">
    <source>
        <dbReference type="Proteomes" id="UP000248714"/>
    </source>
</evidence>
<comment type="caution">
    <text evidence="3">The sequence shown here is derived from an EMBL/GenBank/DDBJ whole genome shotgun (WGS) entry which is preliminary data.</text>
</comment>
<keyword evidence="1" id="KW-0732">Signal</keyword>
<protein>
    <submittedName>
        <fullName evidence="3">Lysophospholipase L1-like esterase</fullName>
    </submittedName>
</protein>
<dbReference type="PANTHER" id="PTHR43784:SF2">
    <property type="entry name" value="GDSL-LIKE LIPASE_ACYLHYDROLASE, PUTATIVE (AFU_ORTHOLOGUE AFUA_2G00820)-RELATED"/>
    <property type="match status" value="1"/>
</dbReference>
<proteinExistence type="predicted"/>
<gene>
    <name evidence="3" type="ORF">C8D87_11192</name>
</gene>
<dbReference type="InterPro" id="IPR036514">
    <property type="entry name" value="SGNH_hydro_sf"/>
</dbReference>
<dbReference type="InterPro" id="IPR013830">
    <property type="entry name" value="SGNH_hydro"/>
</dbReference>
<reference evidence="3 4" key="1">
    <citation type="submission" date="2018-06" db="EMBL/GenBank/DDBJ databases">
        <title>Genomic Encyclopedia of Type Strains, Phase IV (KMG-IV): sequencing the most valuable type-strain genomes for metagenomic binning, comparative biology and taxonomic classification.</title>
        <authorList>
            <person name="Goeker M."/>
        </authorList>
    </citation>
    <scope>NUCLEOTIDE SEQUENCE [LARGE SCALE GENOMIC DNA]</scope>
    <source>
        <strain evidence="3 4">DSM 45479</strain>
    </source>
</reference>
<dbReference type="Proteomes" id="UP000248714">
    <property type="component" value="Unassembled WGS sequence"/>
</dbReference>
<dbReference type="EMBL" id="QLTT01000011">
    <property type="protein sequence ID" value="RAS60674.1"/>
    <property type="molecule type" value="Genomic_DNA"/>
</dbReference>
<feature type="chain" id="PRO_5045424016" evidence="1">
    <location>
        <begin position="28"/>
        <end position="420"/>
    </location>
</feature>
<dbReference type="InterPro" id="IPR053140">
    <property type="entry name" value="GDSL_Rv0518-like"/>
</dbReference>
<dbReference type="Pfam" id="PF13472">
    <property type="entry name" value="Lipase_GDSL_2"/>
    <property type="match status" value="1"/>
</dbReference>
<sequence length="420" mass="44085">MRPVRTLASLSILALAAALAGAGAAAAAPAEAATAVRWTAAWSASPQRPSANFTPNWSEQGFANQTVRQSARVSLDGVAVRIRLANTYGTTQLTVTSATVARNAGGAAVRPSSVRRLTVAGASTFTIPTGAELASDPALLPVKALDSVTVTLYFAAPTGPATYHAQAMTTSYRATGNHTTDTRATAFTESTASWYYLAGVDVIGAACGRDGVVLFGDSLTDGYGSTPGADNRYPDELAERLAATGHPRAVLNQGIGGNRMTVDSAWLGHKATTRFPRDVLDRPGAGTVIVLAGINDIGMSEARQPLAAPYTEVSAAEIIAGHRELIRQARAKGLRVIGGTMPPMKGSRYYTPLSEAKRDEVNTWIRTSDEYDAVIDFDRALAWSADTHQLDPAFDSGDHLHLNDAGYRAMADAVTIPDLG</sequence>
<accession>A0ABX9E1E2</accession>
<feature type="signal peptide" evidence="1">
    <location>
        <begin position="1"/>
        <end position="27"/>
    </location>
</feature>
<dbReference type="RefSeq" id="WP_112230688.1">
    <property type="nucleotide sequence ID" value="NZ_QLTT01000011.1"/>
</dbReference>
<dbReference type="CDD" id="cd01830">
    <property type="entry name" value="XynE_like"/>
    <property type="match status" value="1"/>
</dbReference>
<dbReference type="Gene3D" id="3.40.50.1110">
    <property type="entry name" value="SGNH hydrolase"/>
    <property type="match status" value="1"/>
</dbReference>
<feature type="domain" description="SGNH hydrolase-type esterase" evidence="2">
    <location>
        <begin position="214"/>
        <end position="409"/>
    </location>
</feature>
<organism evidence="3 4">
    <name type="scientific">Lentzea atacamensis</name>
    <dbReference type="NCBI Taxonomy" id="531938"/>
    <lineage>
        <taxon>Bacteria</taxon>
        <taxon>Bacillati</taxon>
        <taxon>Actinomycetota</taxon>
        <taxon>Actinomycetes</taxon>
        <taxon>Pseudonocardiales</taxon>
        <taxon>Pseudonocardiaceae</taxon>
        <taxon>Lentzea</taxon>
    </lineage>
</organism>
<evidence type="ECO:0000259" key="2">
    <source>
        <dbReference type="Pfam" id="PF13472"/>
    </source>
</evidence>
<evidence type="ECO:0000313" key="3">
    <source>
        <dbReference type="EMBL" id="RAS60674.1"/>
    </source>
</evidence>
<evidence type="ECO:0000256" key="1">
    <source>
        <dbReference type="SAM" id="SignalP"/>
    </source>
</evidence>